<keyword evidence="2" id="KW-1185">Reference proteome</keyword>
<dbReference type="PRINTS" id="PR00368">
    <property type="entry name" value="FADPNR"/>
</dbReference>
<evidence type="ECO:0000313" key="2">
    <source>
        <dbReference type="Proteomes" id="UP001058860"/>
    </source>
</evidence>
<dbReference type="EMBL" id="CP088295">
    <property type="protein sequence ID" value="UUY04075.1"/>
    <property type="molecule type" value="Genomic_DNA"/>
</dbReference>
<dbReference type="PRINTS" id="PR00469">
    <property type="entry name" value="PNDRDTASEII"/>
</dbReference>
<evidence type="ECO:0000313" key="1">
    <source>
        <dbReference type="EMBL" id="UUY04075.1"/>
    </source>
</evidence>
<reference evidence="2" key="1">
    <citation type="submission" date="2021-11" db="EMBL/GenBank/DDBJ databases">
        <title>Cultivation dependent microbiological survey of springs from the worlds oldest radium mine currently devoted to the extraction of radon-saturated water.</title>
        <authorList>
            <person name="Kapinusova G."/>
            <person name="Smrhova T."/>
            <person name="Strejcek M."/>
            <person name="Suman J."/>
            <person name="Jani K."/>
            <person name="Pajer P."/>
            <person name="Uhlik O."/>
        </authorList>
    </citation>
    <scope>NUCLEOTIDE SEQUENCE [LARGE SCALE GENOMIC DNA]</scope>
    <source>
        <strain evidence="2">J379</strain>
    </source>
</reference>
<accession>A0ABY5PHQ7</accession>
<dbReference type="InterPro" id="IPR051209">
    <property type="entry name" value="FAD-bind_Monooxygenase_sf"/>
</dbReference>
<gene>
    <name evidence="1" type="ORF">LRS13_00675</name>
</gene>
<dbReference type="RefSeq" id="WP_353864569.1">
    <property type="nucleotide sequence ID" value="NZ_CP088295.1"/>
</dbReference>
<dbReference type="PANTHER" id="PTHR42877:SF4">
    <property type="entry name" value="FAD_NAD(P)-BINDING DOMAIN-CONTAINING PROTEIN-RELATED"/>
    <property type="match status" value="1"/>
</dbReference>
<proteinExistence type="predicted"/>
<dbReference type="Gene3D" id="3.50.50.60">
    <property type="entry name" value="FAD/NAD(P)-binding domain"/>
    <property type="match status" value="3"/>
</dbReference>
<dbReference type="Pfam" id="PF13738">
    <property type="entry name" value="Pyr_redox_3"/>
    <property type="match status" value="1"/>
</dbReference>
<dbReference type="InterPro" id="IPR036188">
    <property type="entry name" value="FAD/NAD-bd_sf"/>
</dbReference>
<name>A0ABY5PHQ7_9ACTN</name>
<organism evidence="1 2">
    <name type="scientific">Svornostia abyssi</name>
    <dbReference type="NCBI Taxonomy" id="2898438"/>
    <lineage>
        <taxon>Bacteria</taxon>
        <taxon>Bacillati</taxon>
        <taxon>Actinomycetota</taxon>
        <taxon>Thermoleophilia</taxon>
        <taxon>Solirubrobacterales</taxon>
        <taxon>Baekduiaceae</taxon>
        <taxon>Svornostia</taxon>
    </lineage>
</organism>
<protein>
    <submittedName>
        <fullName evidence="1">NAD(P)/FAD-dependent oxidoreductase</fullName>
    </submittedName>
</protein>
<dbReference type="PANTHER" id="PTHR42877">
    <property type="entry name" value="L-ORNITHINE N(5)-MONOOXYGENASE-RELATED"/>
    <property type="match status" value="1"/>
</dbReference>
<dbReference type="Proteomes" id="UP001058860">
    <property type="component" value="Chromosome"/>
</dbReference>
<sequence>MTPDHEVVVIGAGPGGIAAAIMLLQAGVTDLAVLERADGVGGSWRDNTYPGIGVDIPSLAYQYSFARNAEWSRVFARGAEVLAYHQDVAERFGLGPHLRFNCEVVREVWDDDAHVWHLSLADGRTVTARFVVSAVGAFLRAKDDPGIAGLDTFAGKIQRPDAWDHEHDLRGARVAVIGTGASAVQIVPSIAKDVQRLDVYQRTPVWCLPKLDAPVPPWIQRVLAVPGVAAALHGASLAGVELFLRGLTQTPDAIGRPALRTIDRVARGRYRALIARKVRDPETRTALTPDYGMFAKRPTFSNRYLTAFNQDHVDLITDPIARITPTGIETRDGTARDVDVLVLATGYHLFSDPESYEPGTIIGRDGFDLGRWYRDEGLQAYESVAVPGLPNRWTVVGPYSWTGTGWHALVELNARHITRAITAARARRATAVEVRREAHDAYHAEVRRRGRLIDWYFTGLNGHVRSYYVNSQGDVPYIRPASLLQARRRAARFPLGDYRFTAGRYESDREMIMRCTSLVPS</sequence>
<dbReference type="SUPFAM" id="SSF51905">
    <property type="entry name" value="FAD/NAD(P)-binding domain"/>
    <property type="match status" value="2"/>
</dbReference>